<reference evidence="1" key="2">
    <citation type="journal article" date="2015" name="Fish Shellfish Immunol.">
        <title>Early steps in the European eel (Anguilla anguilla)-Vibrio vulnificus interaction in the gills: Role of the RtxA13 toxin.</title>
        <authorList>
            <person name="Callol A."/>
            <person name="Pajuelo D."/>
            <person name="Ebbesson L."/>
            <person name="Teles M."/>
            <person name="MacKenzie S."/>
            <person name="Amaro C."/>
        </authorList>
    </citation>
    <scope>NUCLEOTIDE SEQUENCE</scope>
</reference>
<name>A0A0E9PUP1_ANGAN</name>
<protein>
    <submittedName>
        <fullName evidence="1">Uncharacterized protein</fullName>
    </submittedName>
</protein>
<dbReference type="AlphaFoldDB" id="A0A0E9PUP1"/>
<sequence>MTLINRHLRDILIPSYPTGHCFIRQDFLC</sequence>
<proteinExistence type="predicted"/>
<reference evidence="1" key="1">
    <citation type="submission" date="2014-11" db="EMBL/GenBank/DDBJ databases">
        <authorList>
            <person name="Amaro Gonzalez C."/>
        </authorList>
    </citation>
    <scope>NUCLEOTIDE SEQUENCE</scope>
</reference>
<organism evidence="1">
    <name type="scientific">Anguilla anguilla</name>
    <name type="common">European freshwater eel</name>
    <name type="synonym">Muraena anguilla</name>
    <dbReference type="NCBI Taxonomy" id="7936"/>
    <lineage>
        <taxon>Eukaryota</taxon>
        <taxon>Metazoa</taxon>
        <taxon>Chordata</taxon>
        <taxon>Craniata</taxon>
        <taxon>Vertebrata</taxon>
        <taxon>Euteleostomi</taxon>
        <taxon>Actinopterygii</taxon>
        <taxon>Neopterygii</taxon>
        <taxon>Teleostei</taxon>
        <taxon>Anguilliformes</taxon>
        <taxon>Anguillidae</taxon>
        <taxon>Anguilla</taxon>
    </lineage>
</organism>
<accession>A0A0E9PUP1</accession>
<evidence type="ECO:0000313" key="1">
    <source>
        <dbReference type="EMBL" id="JAH07785.1"/>
    </source>
</evidence>
<dbReference type="EMBL" id="GBXM01100792">
    <property type="protein sequence ID" value="JAH07785.1"/>
    <property type="molecule type" value="Transcribed_RNA"/>
</dbReference>